<evidence type="ECO:0000313" key="2">
    <source>
        <dbReference type="EMBL" id="RAI38792.1"/>
    </source>
</evidence>
<feature type="non-terminal residue" evidence="2">
    <location>
        <position position="1"/>
    </location>
</feature>
<accession>A0A327KNA7</accession>
<evidence type="ECO:0000256" key="1">
    <source>
        <dbReference type="SAM" id="MobiDB-lite"/>
    </source>
</evidence>
<dbReference type="EMBL" id="NPEU01000108">
    <property type="protein sequence ID" value="RAI38792.1"/>
    <property type="molecule type" value="Genomic_DNA"/>
</dbReference>
<name>A0A327KNA7_9BRAD</name>
<keyword evidence="3" id="KW-1185">Reference proteome</keyword>
<dbReference type="Proteomes" id="UP000248863">
    <property type="component" value="Unassembled WGS sequence"/>
</dbReference>
<feature type="region of interest" description="Disordered" evidence="1">
    <location>
        <begin position="26"/>
        <end position="60"/>
    </location>
</feature>
<evidence type="ECO:0000313" key="3">
    <source>
        <dbReference type="Proteomes" id="UP000248863"/>
    </source>
</evidence>
<comment type="caution">
    <text evidence="2">The sequence shown here is derived from an EMBL/GenBank/DDBJ whole genome shotgun (WGS) entry which is preliminary data.</text>
</comment>
<dbReference type="RefSeq" id="WP_170145829.1">
    <property type="nucleotide sequence ID" value="NZ_NPEU01000108.1"/>
</dbReference>
<protein>
    <submittedName>
        <fullName evidence="2">Uncharacterized protein</fullName>
    </submittedName>
</protein>
<dbReference type="AlphaFoldDB" id="A0A327KNA7"/>
<organism evidence="2 3">
    <name type="scientific">Rhodoplanes elegans</name>
    <dbReference type="NCBI Taxonomy" id="29408"/>
    <lineage>
        <taxon>Bacteria</taxon>
        <taxon>Pseudomonadati</taxon>
        <taxon>Pseudomonadota</taxon>
        <taxon>Alphaproteobacteria</taxon>
        <taxon>Hyphomicrobiales</taxon>
        <taxon>Nitrobacteraceae</taxon>
        <taxon>Rhodoplanes</taxon>
    </lineage>
</organism>
<reference evidence="2 3" key="1">
    <citation type="submission" date="2017-07" db="EMBL/GenBank/DDBJ databases">
        <title>Draft Genome Sequences of Select Purple Nonsulfur Bacteria.</title>
        <authorList>
            <person name="Lasarre B."/>
            <person name="Mckinlay J.B."/>
        </authorList>
    </citation>
    <scope>NUCLEOTIDE SEQUENCE [LARGE SCALE GENOMIC DNA]</scope>
    <source>
        <strain evidence="2 3">DSM 11907</strain>
    </source>
</reference>
<proteinExistence type="predicted"/>
<sequence length="60" mass="6969">DVGEEHVQGVGQTLFRIADQHQARHRKKFAESRVENSDPDYLARHRKKFKNTDADDMGEC</sequence>
<gene>
    <name evidence="2" type="ORF">CH338_11605</name>
</gene>